<sequence>MNTLHHGFWTYIAMRKRKDVVKYAIIGSLVPDLVYYIMFFYILFFGDIFTSQPIEEIGWSGVLHDMAHALFAHPVVEVLRQAGHSFAVWLFFYIIVVFFKGWKLNKWTGFLYGWLGHIIIDLLTHVEDAVPIFYPFSMKVIRGPISYWDDDHYGDIFSLLNGILMATAILWILIKKVNANRKKRSL</sequence>
<organism evidence="2 3">
    <name type="scientific">Pontibacillus yanchengensis Y32</name>
    <dbReference type="NCBI Taxonomy" id="1385514"/>
    <lineage>
        <taxon>Bacteria</taxon>
        <taxon>Bacillati</taxon>
        <taxon>Bacillota</taxon>
        <taxon>Bacilli</taxon>
        <taxon>Bacillales</taxon>
        <taxon>Bacillaceae</taxon>
        <taxon>Pontibacillus</taxon>
    </lineage>
</organism>
<keyword evidence="1" id="KW-0812">Transmembrane</keyword>
<gene>
    <name evidence="2" type="ORF">N782_18635</name>
</gene>
<feature type="transmembrane region" description="Helical" evidence="1">
    <location>
        <begin position="111"/>
        <end position="136"/>
    </location>
</feature>
<reference evidence="2 3" key="1">
    <citation type="journal article" date="2015" name="Stand. Genomic Sci.">
        <title>High quality draft genome sequence of the moderately halophilic bacterium Pontibacillus yanchengensis Y32(T) and comparison among Pontibacillus genomes.</title>
        <authorList>
            <person name="Huang J."/>
            <person name="Qiao Z.X."/>
            <person name="Tang J.W."/>
            <person name="Wang G."/>
        </authorList>
    </citation>
    <scope>NUCLEOTIDE SEQUENCE [LARGE SCALE GENOMIC DNA]</scope>
    <source>
        <strain evidence="2 3">Y32</strain>
    </source>
</reference>
<feature type="transmembrane region" description="Helical" evidence="1">
    <location>
        <begin position="20"/>
        <end position="44"/>
    </location>
</feature>
<dbReference type="RefSeq" id="WP_052111399.1">
    <property type="nucleotide sequence ID" value="NZ_AVBF01000061.1"/>
</dbReference>
<keyword evidence="1" id="KW-1133">Transmembrane helix</keyword>
<dbReference type="EMBL" id="AVBF01000061">
    <property type="protein sequence ID" value="KGP71494.1"/>
    <property type="molecule type" value="Genomic_DNA"/>
</dbReference>
<protein>
    <submittedName>
        <fullName evidence="2">Uncharacterized protein</fullName>
    </submittedName>
</protein>
<evidence type="ECO:0000256" key="1">
    <source>
        <dbReference type="SAM" id="Phobius"/>
    </source>
</evidence>
<evidence type="ECO:0000313" key="3">
    <source>
        <dbReference type="Proteomes" id="UP000030147"/>
    </source>
</evidence>
<dbReference type="AlphaFoldDB" id="A0A0A2T7J3"/>
<feature type="transmembrane region" description="Helical" evidence="1">
    <location>
        <begin position="82"/>
        <end position="99"/>
    </location>
</feature>
<feature type="transmembrane region" description="Helical" evidence="1">
    <location>
        <begin position="156"/>
        <end position="174"/>
    </location>
</feature>
<dbReference type="Proteomes" id="UP000030147">
    <property type="component" value="Unassembled WGS sequence"/>
</dbReference>
<keyword evidence="1" id="KW-0472">Membrane</keyword>
<accession>A0A0A2T7J3</accession>
<evidence type="ECO:0000313" key="2">
    <source>
        <dbReference type="EMBL" id="KGP71494.1"/>
    </source>
</evidence>
<keyword evidence="3" id="KW-1185">Reference proteome</keyword>
<dbReference type="OrthoDB" id="2857442at2"/>
<comment type="caution">
    <text evidence="2">The sequence shown here is derived from an EMBL/GenBank/DDBJ whole genome shotgun (WGS) entry which is preliminary data.</text>
</comment>
<dbReference type="eggNOG" id="ENOG5030EZ4">
    <property type="taxonomic scope" value="Bacteria"/>
</dbReference>
<name>A0A0A2T7J3_9BACI</name>
<proteinExistence type="predicted"/>